<feature type="compositionally biased region" description="Acidic residues" evidence="1">
    <location>
        <begin position="226"/>
        <end position="235"/>
    </location>
</feature>
<evidence type="ECO:0000313" key="3">
    <source>
        <dbReference type="EMBL" id="KAF5854861.1"/>
    </source>
</evidence>
<dbReference type="AlphaFoldDB" id="A0A8H5ZR27"/>
<gene>
    <name evidence="3" type="ORF">ETB97_011004</name>
</gene>
<feature type="chain" id="PRO_5034426048" evidence="2">
    <location>
        <begin position="25"/>
        <end position="235"/>
    </location>
</feature>
<accession>A0A8H5ZR27</accession>
<comment type="caution">
    <text evidence="3">The sequence shown here is derived from an EMBL/GenBank/DDBJ whole genome shotgun (WGS) entry which is preliminary data.</text>
</comment>
<feature type="compositionally biased region" description="Low complexity" evidence="1">
    <location>
        <begin position="202"/>
        <end position="221"/>
    </location>
</feature>
<feature type="signal peptide" evidence="2">
    <location>
        <begin position="1"/>
        <end position="24"/>
    </location>
</feature>
<sequence length="235" mass="25125">MAPLHRALIGLILTTFYLTIPVTSLNVLKSSKCAVECGERTNTLASDLVCPDSSFNTSADGLTMKNCLLCLSTGTTYISDEQSDTWSFLFNQKYTLQTCLFDRSPDTSLSGCEDNCLPLRSIFKNLWYKTNHTDKTYDYCSDVFTQYAGDCASCLRAKSGSVILGNFMDTMDSACETKPDVSKGEIVTLRRSLFDATVASPSASASASARVTKTGTSTATATGGGGDEEGDGSLG</sequence>
<keyword evidence="4" id="KW-1185">Reference proteome</keyword>
<protein>
    <submittedName>
        <fullName evidence="3">Uncharacterized protein</fullName>
    </submittedName>
</protein>
<keyword evidence="2" id="KW-0732">Signal</keyword>
<evidence type="ECO:0000256" key="2">
    <source>
        <dbReference type="SAM" id="SignalP"/>
    </source>
</evidence>
<evidence type="ECO:0000313" key="4">
    <source>
        <dbReference type="Proteomes" id="UP000541154"/>
    </source>
</evidence>
<feature type="non-terminal residue" evidence="3">
    <location>
        <position position="235"/>
    </location>
</feature>
<dbReference type="Proteomes" id="UP000541154">
    <property type="component" value="Unassembled WGS sequence"/>
</dbReference>
<feature type="region of interest" description="Disordered" evidence="1">
    <location>
        <begin position="202"/>
        <end position="235"/>
    </location>
</feature>
<dbReference type="EMBL" id="SPNV01000627">
    <property type="protein sequence ID" value="KAF5854861.1"/>
    <property type="molecule type" value="Genomic_DNA"/>
</dbReference>
<name>A0A8H5ZR27_PETAA</name>
<proteinExistence type="predicted"/>
<organism evidence="3 4">
    <name type="scientific">Petromyces alliaceus</name>
    <name type="common">Aspergillus alliaceus</name>
    <dbReference type="NCBI Taxonomy" id="209559"/>
    <lineage>
        <taxon>Eukaryota</taxon>
        <taxon>Fungi</taxon>
        <taxon>Dikarya</taxon>
        <taxon>Ascomycota</taxon>
        <taxon>Pezizomycotina</taxon>
        <taxon>Eurotiomycetes</taxon>
        <taxon>Eurotiomycetidae</taxon>
        <taxon>Eurotiales</taxon>
        <taxon>Aspergillaceae</taxon>
        <taxon>Aspergillus</taxon>
        <taxon>Aspergillus subgen. Circumdati</taxon>
    </lineage>
</organism>
<evidence type="ECO:0000256" key="1">
    <source>
        <dbReference type="SAM" id="MobiDB-lite"/>
    </source>
</evidence>
<reference evidence="3 4" key="1">
    <citation type="submission" date="2019-04" db="EMBL/GenBank/DDBJ databases">
        <title>Aspergillus burnettii sp. nov., novel species from soil in southeast Queensland.</title>
        <authorList>
            <person name="Gilchrist C.L.M."/>
            <person name="Pitt J.I."/>
            <person name="Lange L."/>
            <person name="Lacey H.J."/>
            <person name="Vuong D."/>
            <person name="Midgley D.J."/>
            <person name="Greenfield P."/>
            <person name="Bradbury M."/>
            <person name="Lacey E."/>
            <person name="Busk P.K."/>
            <person name="Pilgaard B."/>
            <person name="Chooi Y.H."/>
            <person name="Piggott A.M."/>
        </authorList>
    </citation>
    <scope>NUCLEOTIDE SEQUENCE [LARGE SCALE GENOMIC DNA]</scope>
    <source>
        <strain evidence="3 4">FRR 5400</strain>
    </source>
</reference>